<dbReference type="Pfam" id="PF05140">
    <property type="entry name" value="ResB"/>
    <property type="match status" value="1"/>
</dbReference>
<dbReference type="GO" id="GO:0016020">
    <property type="term" value="C:membrane"/>
    <property type="evidence" value="ECO:0007669"/>
    <property type="project" value="UniProtKB-SubCell"/>
</dbReference>
<comment type="caution">
    <text evidence="8">The sequence shown here is derived from an EMBL/GenBank/DDBJ whole genome shotgun (WGS) entry which is preliminary data.</text>
</comment>
<accession>A0A502DKS7</accession>
<evidence type="ECO:0000259" key="7">
    <source>
        <dbReference type="Pfam" id="PF05140"/>
    </source>
</evidence>
<dbReference type="InterPro" id="IPR023494">
    <property type="entry name" value="Cyt_c_bgen_Ccs1/CcsB/ResB"/>
</dbReference>
<feature type="transmembrane region" description="Helical" evidence="6">
    <location>
        <begin position="191"/>
        <end position="211"/>
    </location>
</feature>
<keyword evidence="5 6" id="KW-0472">Membrane</keyword>
<evidence type="ECO:0000256" key="5">
    <source>
        <dbReference type="ARBA" id="ARBA00023136"/>
    </source>
</evidence>
<dbReference type="Proteomes" id="UP000320095">
    <property type="component" value="Unassembled WGS sequence"/>
</dbReference>
<dbReference type="AlphaFoldDB" id="A0A502DKS7"/>
<dbReference type="InterPro" id="IPR007816">
    <property type="entry name" value="ResB-like_domain"/>
</dbReference>
<feature type="transmembrane region" description="Helical" evidence="6">
    <location>
        <begin position="39"/>
        <end position="58"/>
    </location>
</feature>
<feature type="transmembrane region" description="Helical" evidence="6">
    <location>
        <begin position="90"/>
        <end position="111"/>
    </location>
</feature>
<evidence type="ECO:0000313" key="9">
    <source>
        <dbReference type="Proteomes" id="UP000320095"/>
    </source>
</evidence>
<dbReference type="PANTHER" id="PTHR31566:SF0">
    <property type="entry name" value="CYTOCHROME C BIOGENESIS PROTEIN CCS1, CHLOROPLASTIC"/>
    <property type="match status" value="1"/>
</dbReference>
<protein>
    <submittedName>
        <fullName evidence="8">Cytochrome c biogenesis protein ResB</fullName>
    </submittedName>
</protein>
<name>A0A502DKS7_9MYCO</name>
<dbReference type="EMBL" id="RCZG01000025">
    <property type="protein sequence ID" value="TPG25644.1"/>
    <property type="molecule type" value="Genomic_DNA"/>
</dbReference>
<evidence type="ECO:0000256" key="6">
    <source>
        <dbReference type="SAM" id="Phobius"/>
    </source>
</evidence>
<feature type="transmembrane region" description="Helical" evidence="6">
    <location>
        <begin position="470"/>
        <end position="489"/>
    </location>
</feature>
<keyword evidence="2 6" id="KW-0812">Transmembrane</keyword>
<sequence>MTTSPPRADTDVPETRRVGGLSRLLALVRNTWRTLTSMGTALVLLFLLALGAIPGALIPQRSLNAGKVDAYLAQHTLIGPWLDRLQMFDVFSSFWFTAIYALLFISLVGCLTPRLAEHVRNIRALPVAAPRNLTRLPKHESLHTAGDAATVAADVEKRLKGWRRISRRSGENGDITEISAEKGYLREFGNIVFHFSLLGLLIAVAAGKLFGYEGNVIVVANGGPGFCSASPAAFDSFRAGNTVDGTSLHPICLRVNDFDANYLPSGQALSFAANVDYQAGDDLATDTWRPYRLEVNHPLRLGGDRLYLQGHGYAPTFTVTFPDGQTRTQTVQWRPDDPITLLSSGVIRVDPPGGTYPDAGVRRKNQIAIQGLFAPTEQLDGKLLSSSFPALNDPAVAIDVYRGDTGLDTGRPQSLFTLDSSLIEQKRLNREARVNLKAGQSTRLRDGTVVRFDGAVPFINVQVSHDPAQVWVLVSAMAMMAGLLVSLVVRRRRIWVRVSPSSPGNVEVELGGLARTDNSGWGDEFEKLTARLVPPADTGGRERS</sequence>
<dbReference type="PANTHER" id="PTHR31566">
    <property type="entry name" value="CYTOCHROME C BIOGENESIS PROTEIN CCS1, CHLOROPLASTIC"/>
    <property type="match status" value="1"/>
</dbReference>
<organism evidence="8 9">
    <name type="scientific">Mycolicibacterium hodleri</name>
    <dbReference type="NCBI Taxonomy" id="49897"/>
    <lineage>
        <taxon>Bacteria</taxon>
        <taxon>Bacillati</taxon>
        <taxon>Actinomycetota</taxon>
        <taxon>Actinomycetes</taxon>
        <taxon>Mycobacteriales</taxon>
        <taxon>Mycobacteriaceae</taxon>
        <taxon>Mycolicibacterium</taxon>
    </lineage>
</organism>
<keyword evidence="4 6" id="KW-1133">Transmembrane helix</keyword>
<evidence type="ECO:0000313" key="8">
    <source>
        <dbReference type="EMBL" id="TPG25644.1"/>
    </source>
</evidence>
<keyword evidence="3" id="KW-0201">Cytochrome c-type biogenesis</keyword>
<gene>
    <name evidence="8" type="ORF">EAH80_29995</name>
</gene>
<keyword evidence="9" id="KW-1185">Reference proteome</keyword>
<reference evidence="8 9" key="1">
    <citation type="journal article" date="2019" name="Environ. Microbiol.">
        <title>Species interactions and distinct microbial communities in high Arctic permafrost affected cryosols are associated with the CH4 and CO2 gas fluxes.</title>
        <authorList>
            <person name="Altshuler I."/>
            <person name="Hamel J."/>
            <person name="Turney S."/>
            <person name="Magnuson E."/>
            <person name="Levesque R."/>
            <person name="Greer C."/>
            <person name="Whyte L.G."/>
        </authorList>
    </citation>
    <scope>NUCLEOTIDE SEQUENCE [LARGE SCALE GENOMIC DNA]</scope>
    <source>
        <strain evidence="8 9">S5.20</strain>
    </source>
</reference>
<evidence type="ECO:0000256" key="3">
    <source>
        <dbReference type="ARBA" id="ARBA00022748"/>
    </source>
</evidence>
<comment type="subcellular location">
    <subcellularLocation>
        <location evidence="1">Membrane</location>
        <topology evidence="1">Multi-pass membrane protein</topology>
    </subcellularLocation>
</comment>
<proteinExistence type="predicted"/>
<evidence type="ECO:0000256" key="1">
    <source>
        <dbReference type="ARBA" id="ARBA00004141"/>
    </source>
</evidence>
<dbReference type="RefSeq" id="WP_140699844.1">
    <property type="nucleotide sequence ID" value="NZ_RCZG01000025.1"/>
</dbReference>
<feature type="domain" description="ResB-like" evidence="7">
    <location>
        <begin position="38"/>
        <end position="526"/>
    </location>
</feature>
<dbReference type="OrthoDB" id="3949537at2"/>
<evidence type="ECO:0000256" key="2">
    <source>
        <dbReference type="ARBA" id="ARBA00022692"/>
    </source>
</evidence>
<evidence type="ECO:0000256" key="4">
    <source>
        <dbReference type="ARBA" id="ARBA00022989"/>
    </source>
</evidence>
<dbReference type="GO" id="GO:0017004">
    <property type="term" value="P:cytochrome complex assembly"/>
    <property type="evidence" value="ECO:0007669"/>
    <property type="project" value="UniProtKB-KW"/>
</dbReference>